<gene>
    <name evidence="1" type="ORF">J9309_08690</name>
</gene>
<name>A0ABX7XAG8_9FLAO</name>
<organism evidence="1 2">
    <name type="scientific">Faecalibacter bovis</name>
    <dbReference type="NCBI Taxonomy" id="2898187"/>
    <lineage>
        <taxon>Bacteria</taxon>
        <taxon>Pseudomonadati</taxon>
        <taxon>Bacteroidota</taxon>
        <taxon>Flavobacteriia</taxon>
        <taxon>Flavobacteriales</taxon>
        <taxon>Weeksellaceae</taxon>
        <taxon>Faecalibacter</taxon>
    </lineage>
</organism>
<dbReference type="RefSeq" id="WP_230475495.1">
    <property type="nucleotide sequence ID" value="NZ_CP072842.1"/>
</dbReference>
<keyword evidence="2" id="KW-1185">Reference proteome</keyword>
<evidence type="ECO:0000313" key="2">
    <source>
        <dbReference type="Proteomes" id="UP000672011"/>
    </source>
</evidence>
<proteinExistence type="predicted"/>
<dbReference type="EMBL" id="CP072842">
    <property type="protein sequence ID" value="QTV04873.1"/>
    <property type="molecule type" value="Genomic_DNA"/>
</dbReference>
<dbReference type="Proteomes" id="UP000672011">
    <property type="component" value="Chromosome"/>
</dbReference>
<evidence type="ECO:0000313" key="1">
    <source>
        <dbReference type="EMBL" id="QTV04873.1"/>
    </source>
</evidence>
<reference evidence="2" key="2">
    <citation type="submission" date="2021-04" db="EMBL/GenBank/DDBJ databases">
        <title>Taxonomy of Flavobacteriaceae bacterium ZY171143.</title>
        <authorList>
            <person name="Li F."/>
        </authorList>
    </citation>
    <scope>NUCLEOTIDE SEQUENCE [LARGE SCALE GENOMIC DNA]</scope>
    <source>
        <strain evidence="2">ZY171143</strain>
    </source>
</reference>
<sequence length="107" mass="12631">MKRVFFEKDPKKDFLFIISEPNDSSEIYRVRNFTDETGHEYVYTLIGERKILTDEILNNNVSSLAEGKYINYNGEGELSSAKECIESMLDFRNLNKENDIYIYVRNK</sequence>
<protein>
    <submittedName>
        <fullName evidence="1">Uncharacterized protein</fullName>
    </submittedName>
</protein>
<reference evidence="1 2" key="1">
    <citation type="journal article" date="2021" name="Int. J. Syst. Evol. Microbiol.">
        <title>Faecalibacter bovis sp. nov., isolated from cow faeces.</title>
        <authorList>
            <person name="Li F."/>
            <person name="Zhao W."/>
            <person name="Hong Q."/>
            <person name="Shao Q."/>
            <person name="Song J."/>
            <person name="Yang S."/>
        </authorList>
    </citation>
    <scope>NUCLEOTIDE SEQUENCE [LARGE SCALE GENOMIC DNA]</scope>
    <source>
        <strain evidence="1 2">ZY171143</strain>
    </source>
</reference>
<accession>A0ABX7XAG8</accession>